<sequence length="538" mass="58247">MRSRPWNLADIIEQMADSVPDRPAVITEDREYSYGEIDERTMRLANHLVSAGIRPGDRIAVHAMNCIEWVDAFYGAFKARAVPINVNYRYREHELMHIYGNSGSVLAIVAPEYVDLVNEIRPALPHLGQLLVLGQDYDAALDSASPRRRITGRSGDDLYILYTGGTTGLPKGVVWRQEDLIRGALNAQRWNAPLDSVEQLGAEAAANEFPVRVLTVGPLMHGGTQWILGNCHVAGGTFVVTTRRSFDPANTLDLASAAKVTAIAVLGDATARPLAEALLAEPDRWDVGSVLAVANGAAPLSAGVRAQLREALPNRIFRDTLGASESGVTLNRFDDGKPRTTPIFDADPDVMVVDEQLRPCPVGQVGMLARSGAIPLGYFNDPDKTATAFKHIDGKRWVLPGDLARREPDGTISLLGRGAVTINSGGEKIHPEEVEGVLLQHPDVFDAGVIGTPHERWGEQVTALVQLRAGATLSLEQLQDHSRKLIAGFKAPKVVLMVDQVPRTVLGKVDYRALKSLALELLGRDKPEPDPGDTTLGG</sequence>
<dbReference type="AlphaFoldDB" id="A0A164E956"/>
<dbReference type="Gene3D" id="3.40.50.12780">
    <property type="entry name" value="N-terminal domain of ligase-like"/>
    <property type="match status" value="1"/>
</dbReference>
<dbReference type="InterPro" id="IPR020845">
    <property type="entry name" value="AMP-binding_CS"/>
</dbReference>
<evidence type="ECO:0008006" key="5">
    <source>
        <dbReference type="Google" id="ProtNLM"/>
    </source>
</evidence>
<dbReference type="Pfam" id="PF13193">
    <property type="entry name" value="AMP-binding_C"/>
    <property type="match status" value="1"/>
</dbReference>
<feature type="domain" description="AMP-binding enzyme C-terminal" evidence="2">
    <location>
        <begin position="433"/>
        <end position="508"/>
    </location>
</feature>
<accession>A0A164E956</accession>
<dbReference type="InterPro" id="IPR025110">
    <property type="entry name" value="AMP-bd_C"/>
</dbReference>
<dbReference type="PANTHER" id="PTHR43767">
    <property type="entry name" value="LONG-CHAIN-FATTY-ACID--COA LIGASE"/>
    <property type="match status" value="1"/>
</dbReference>
<evidence type="ECO:0000313" key="4">
    <source>
        <dbReference type="Proteomes" id="UP000077342"/>
    </source>
</evidence>
<reference evidence="4" key="1">
    <citation type="submission" date="2016-04" db="EMBL/GenBank/DDBJ databases">
        <authorList>
            <person name="Strapagiel D."/>
            <person name="Borowka P."/>
            <person name="Marciniak B."/>
            <person name="Bakula Z."/>
            <person name="Van Ingen J."/>
            <person name="Safianowska A."/>
            <person name="Dziadek J."/>
            <person name="Jagielski T."/>
        </authorList>
    </citation>
    <scope>NUCLEOTIDE SEQUENCE [LARGE SCALE GENOMIC DNA]</scope>
    <source>
        <strain evidence="4">1010001458</strain>
    </source>
</reference>
<dbReference type="InterPro" id="IPR000873">
    <property type="entry name" value="AMP-dep_synth/lig_dom"/>
</dbReference>
<keyword evidence="4" id="KW-1185">Reference proteome</keyword>
<dbReference type="Proteomes" id="UP000077342">
    <property type="component" value="Unassembled WGS sequence"/>
</dbReference>
<dbReference type="NCBIfam" id="NF005863">
    <property type="entry name" value="PRK07798.1"/>
    <property type="match status" value="1"/>
</dbReference>
<dbReference type="InterPro" id="IPR042099">
    <property type="entry name" value="ANL_N_sf"/>
</dbReference>
<dbReference type="PANTHER" id="PTHR43767:SF1">
    <property type="entry name" value="NONRIBOSOMAL PEPTIDE SYNTHASE PES1 (EUROFUNG)-RELATED"/>
    <property type="match status" value="1"/>
</dbReference>
<dbReference type="InterPro" id="IPR050237">
    <property type="entry name" value="ATP-dep_AMP-bd_enzyme"/>
</dbReference>
<gene>
    <name evidence="3" type="ORF">A4G28_21010</name>
</gene>
<protein>
    <recommendedName>
        <fullName evidence="5">Acyl-CoA synthetase</fullName>
    </recommendedName>
</protein>
<evidence type="ECO:0000259" key="2">
    <source>
        <dbReference type="Pfam" id="PF13193"/>
    </source>
</evidence>
<evidence type="ECO:0000313" key="3">
    <source>
        <dbReference type="EMBL" id="KZS67194.1"/>
    </source>
</evidence>
<dbReference type="EMBL" id="LWCI01000033">
    <property type="protein sequence ID" value="KZS67194.1"/>
    <property type="molecule type" value="Genomic_DNA"/>
</dbReference>
<dbReference type="GO" id="GO:0016878">
    <property type="term" value="F:acid-thiol ligase activity"/>
    <property type="evidence" value="ECO:0007669"/>
    <property type="project" value="UniProtKB-ARBA"/>
</dbReference>
<dbReference type="InterPro" id="IPR045851">
    <property type="entry name" value="AMP-bd_C_sf"/>
</dbReference>
<feature type="domain" description="AMP-dependent synthetase/ligase" evidence="1">
    <location>
        <begin position="13"/>
        <end position="372"/>
    </location>
</feature>
<proteinExistence type="predicted"/>
<dbReference type="SUPFAM" id="SSF56801">
    <property type="entry name" value="Acetyl-CoA synthetase-like"/>
    <property type="match status" value="1"/>
</dbReference>
<comment type="caution">
    <text evidence="3">The sequence shown here is derived from an EMBL/GenBank/DDBJ whole genome shotgun (WGS) entry which is preliminary data.</text>
</comment>
<dbReference type="RefSeq" id="WP_075509395.1">
    <property type="nucleotide sequence ID" value="NZ_LWCI01000033.1"/>
</dbReference>
<dbReference type="PROSITE" id="PS00455">
    <property type="entry name" value="AMP_BINDING"/>
    <property type="match status" value="1"/>
</dbReference>
<evidence type="ECO:0000259" key="1">
    <source>
        <dbReference type="Pfam" id="PF00501"/>
    </source>
</evidence>
<dbReference type="Pfam" id="PF00501">
    <property type="entry name" value="AMP-binding"/>
    <property type="match status" value="1"/>
</dbReference>
<name>A0A164E956_9MYCO</name>
<dbReference type="Gene3D" id="3.30.300.30">
    <property type="match status" value="1"/>
</dbReference>
<organism evidence="3 4">
    <name type="scientific">Mycobacterium ostraviense</name>
    <dbReference type="NCBI Taxonomy" id="2738409"/>
    <lineage>
        <taxon>Bacteria</taxon>
        <taxon>Bacillati</taxon>
        <taxon>Actinomycetota</taxon>
        <taxon>Actinomycetes</taxon>
        <taxon>Mycobacteriales</taxon>
        <taxon>Mycobacteriaceae</taxon>
        <taxon>Mycobacterium</taxon>
    </lineage>
</organism>